<name>A0ACC0Y3D2_9ROSI</name>
<accession>A0ACC0Y3D2</accession>
<gene>
    <name evidence="1" type="ORF">Pint_36422</name>
</gene>
<proteinExistence type="predicted"/>
<evidence type="ECO:0000313" key="1">
    <source>
        <dbReference type="EMBL" id="KAJ0028225.1"/>
    </source>
</evidence>
<reference evidence="2" key="1">
    <citation type="journal article" date="2023" name="G3 (Bethesda)">
        <title>Genome assembly and association tests identify interacting loci associated with vigor, precocity, and sex in interspecific pistachio rootstocks.</title>
        <authorList>
            <person name="Palmer W."/>
            <person name="Jacygrad E."/>
            <person name="Sagayaradj S."/>
            <person name="Cavanaugh K."/>
            <person name="Han R."/>
            <person name="Bertier L."/>
            <person name="Beede B."/>
            <person name="Kafkas S."/>
            <person name="Golino D."/>
            <person name="Preece J."/>
            <person name="Michelmore R."/>
        </authorList>
    </citation>
    <scope>NUCLEOTIDE SEQUENCE [LARGE SCALE GENOMIC DNA]</scope>
</reference>
<dbReference type="EMBL" id="CM047744">
    <property type="protein sequence ID" value="KAJ0028225.1"/>
    <property type="molecule type" value="Genomic_DNA"/>
</dbReference>
<organism evidence="1 2">
    <name type="scientific">Pistacia integerrima</name>
    <dbReference type="NCBI Taxonomy" id="434235"/>
    <lineage>
        <taxon>Eukaryota</taxon>
        <taxon>Viridiplantae</taxon>
        <taxon>Streptophyta</taxon>
        <taxon>Embryophyta</taxon>
        <taxon>Tracheophyta</taxon>
        <taxon>Spermatophyta</taxon>
        <taxon>Magnoliopsida</taxon>
        <taxon>eudicotyledons</taxon>
        <taxon>Gunneridae</taxon>
        <taxon>Pentapetalae</taxon>
        <taxon>rosids</taxon>
        <taxon>malvids</taxon>
        <taxon>Sapindales</taxon>
        <taxon>Anacardiaceae</taxon>
        <taxon>Pistacia</taxon>
    </lineage>
</organism>
<sequence>MKMFTLAELRAATKNFRPVTMLGEGGFGRVFKGWLTRKLTRHQRSGWGWWAPFDKT</sequence>
<dbReference type="Proteomes" id="UP001163603">
    <property type="component" value="Chromosome 9"/>
</dbReference>
<keyword evidence="2" id="KW-1185">Reference proteome</keyword>
<comment type="caution">
    <text evidence="1">The sequence shown here is derived from an EMBL/GenBank/DDBJ whole genome shotgun (WGS) entry which is preliminary data.</text>
</comment>
<evidence type="ECO:0000313" key="2">
    <source>
        <dbReference type="Proteomes" id="UP001163603"/>
    </source>
</evidence>
<protein>
    <submittedName>
        <fullName evidence="1">Uncharacterized protein</fullName>
    </submittedName>
</protein>